<feature type="compositionally biased region" description="Low complexity" evidence="1">
    <location>
        <begin position="24"/>
        <end position="34"/>
    </location>
</feature>
<dbReference type="EMBL" id="WUAV01000002">
    <property type="protein sequence ID" value="KAF1765016.1"/>
    <property type="molecule type" value="Genomic_DNA"/>
</dbReference>
<comment type="caution">
    <text evidence="2">The sequence shown here is derived from an EMBL/GenBank/DDBJ whole genome shotgun (WGS) entry which is preliminary data.</text>
</comment>
<evidence type="ECO:0000313" key="2">
    <source>
        <dbReference type="EMBL" id="KAF1765016.1"/>
    </source>
</evidence>
<evidence type="ECO:0000256" key="1">
    <source>
        <dbReference type="SAM" id="MobiDB-lite"/>
    </source>
</evidence>
<dbReference type="KEGG" id="crq:GCK72_004967"/>
<reference evidence="2 3" key="1">
    <citation type="submission" date="2019-12" db="EMBL/GenBank/DDBJ databases">
        <title>Chromosome-level assembly of the Caenorhabditis remanei genome.</title>
        <authorList>
            <person name="Teterina A.A."/>
            <person name="Willis J.H."/>
            <person name="Phillips P.C."/>
        </authorList>
    </citation>
    <scope>NUCLEOTIDE SEQUENCE [LARGE SCALE GENOMIC DNA]</scope>
    <source>
        <strain evidence="2 3">PX506</strain>
        <tissue evidence="2">Whole organism</tissue>
    </source>
</reference>
<dbReference type="RefSeq" id="XP_053589161.1">
    <property type="nucleotide sequence ID" value="XM_053724967.1"/>
</dbReference>
<name>A0A6A5HDX9_CAERE</name>
<accession>A0A6A5HDX9</accession>
<organism evidence="2 3">
    <name type="scientific">Caenorhabditis remanei</name>
    <name type="common">Caenorhabditis vulgaris</name>
    <dbReference type="NCBI Taxonomy" id="31234"/>
    <lineage>
        <taxon>Eukaryota</taxon>
        <taxon>Metazoa</taxon>
        <taxon>Ecdysozoa</taxon>
        <taxon>Nematoda</taxon>
        <taxon>Chromadorea</taxon>
        <taxon>Rhabditida</taxon>
        <taxon>Rhabditina</taxon>
        <taxon>Rhabditomorpha</taxon>
        <taxon>Rhabditoidea</taxon>
        <taxon>Rhabditidae</taxon>
        <taxon>Peloderinae</taxon>
        <taxon>Caenorhabditis</taxon>
    </lineage>
</organism>
<feature type="region of interest" description="Disordered" evidence="1">
    <location>
        <begin position="1"/>
        <end position="69"/>
    </location>
</feature>
<dbReference type="GeneID" id="78774024"/>
<dbReference type="AlphaFoldDB" id="A0A6A5HDX9"/>
<gene>
    <name evidence="2" type="ORF">GCK72_004967</name>
</gene>
<evidence type="ECO:0000313" key="3">
    <source>
        <dbReference type="Proteomes" id="UP000483820"/>
    </source>
</evidence>
<sequence>MLTPTSHNTNPSCLQKAKSEEVAPSTSSNSSTPPIHRRALIRQCASVEPLQQEPASPKRLRPRSRLDNLRNFLPKHLRSVTVSPSKIRSETMQSLHNLHSITVATVAEPGMLKKSISEFVIGCKSSCFL</sequence>
<dbReference type="CTD" id="78774024"/>
<protein>
    <submittedName>
        <fullName evidence="2">Uncharacterized protein</fullName>
    </submittedName>
</protein>
<feature type="compositionally biased region" description="Polar residues" evidence="1">
    <location>
        <begin position="1"/>
        <end position="13"/>
    </location>
</feature>
<dbReference type="Proteomes" id="UP000483820">
    <property type="component" value="Chromosome II"/>
</dbReference>
<proteinExistence type="predicted"/>